<keyword evidence="2" id="KW-1185">Reference proteome</keyword>
<sequence length="40" mass="4371">MYTKVIGGDIVPLAEILASDANRYLLGIEGIKEENYGTDK</sequence>
<name>A0A5A5TK15_9CHLR</name>
<protein>
    <submittedName>
        <fullName evidence="1">Uncharacterized protein</fullName>
    </submittedName>
</protein>
<accession>A0A5A5TK15</accession>
<organism evidence="1 2">
    <name type="scientific">Dictyobacter arantiisoli</name>
    <dbReference type="NCBI Taxonomy" id="2014874"/>
    <lineage>
        <taxon>Bacteria</taxon>
        <taxon>Bacillati</taxon>
        <taxon>Chloroflexota</taxon>
        <taxon>Ktedonobacteria</taxon>
        <taxon>Ktedonobacterales</taxon>
        <taxon>Dictyobacteraceae</taxon>
        <taxon>Dictyobacter</taxon>
    </lineage>
</organism>
<dbReference type="Proteomes" id="UP000322530">
    <property type="component" value="Unassembled WGS sequence"/>
</dbReference>
<proteinExistence type="predicted"/>
<reference evidence="1 2" key="1">
    <citation type="submission" date="2019-01" db="EMBL/GenBank/DDBJ databases">
        <title>Draft genome sequence of Dictyobacter sp. Uno17.</title>
        <authorList>
            <person name="Wang C.M."/>
            <person name="Zheng Y."/>
            <person name="Sakai Y."/>
            <person name="Abe K."/>
            <person name="Yokota A."/>
            <person name="Yabe S."/>
        </authorList>
    </citation>
    <scope>NUCLEOTIDE SEQUENCE [LARGE SCALE GENOMIC DNA]</scope>
    <source>
        <strain evidence="1 2">Uno17</strain>
    </source>
</reference>
<dbReference type="AlphaFoldDB" id="A0A5A5TK15"/>
<evidence type="ECO:0000313" key="2">
    <source>
        <dbReference type="Proteomes" id="UP000322530"/>
    </source>
</evidence>
<dbReference type="EMBL" id="BIXY01000125">
    <property type="protein sequence ID" value="GCF11595.1"/>
    <property type="molecule type" value="Genomic_DNA"/>
</dbReference>
<gene>
    <name evidence="1" type="ORF">KDI_51590</name>
</gene>
<comment type="caution">
    <text evidence="1">The sequence shown here is derived from an EMBL/GenBank/DDBJ whole genome shotgun (WGS) entry which is preliminary data.</text>
</comment>
<evidence type="ECO:0000313" key="1">
    <source>
        <dbReference type="EMBL" id="GCF11595.1"/>
    </source>
</evidence>